<dbReference type="EMBL" id="NVMD01000029">
    <property type="protein sequence ID" value="PED11821.1"/>
    <property type="molecule type" value="Genomic_DNA"/>
</dbReference>
<dbReference type="Proteomes" id="UP000220127">
    <property type="component" value="Unassembled WGS sequence"/>
</dbReference>
<evidence type="ECO:0008006" key="4">
    <source>
        <dbReference type="Google" id="ProtNLM"/>
    </source>
</evidence>
<dbReference type="AlphaFoldDB" id="A0A9X6TVY9"/>
<dbReference type="RefSeq" id="WP_097877713.1">
    <property type="nucleotide sequence ID" value="NZ_NVMD01000029.1"/>
</dbReference>
<protein>
    <recommendedName>
        <fullName evidence="4">Abortive phage resistance protein AbiGi, antitoxin</fullName>
    </recommendedName>
</protein>
<sequence length="279" mass="32885">MTVKETQGMKSVSISAPEKKEPPKYKQSANVLFNFMKQLKYLKMNLKNKAFLPRYYEEKVSTYKIGIDKIAFPMTCFCDIHLQRIESHVDFYGTFGIGLEKKWGVAAGVQPIQYANSNAPLITSFSKLFLKSFEELDIGESHPEIESYQNYLLTHLLYLKPLDGDMLRYGEYELRNFHDEKEWRFVPAIDPEDDLDLLIPQNLLSYKAYEAYSNGISKREDLWLRYEYKDIRYLIVETPNDRTELIRFITEELNEGLDVFEKSMLISKIIVWEEMKEDL</sequence>
<feature type="region of interest" description="Disordered" evidence="1">
    <location>
        <begin position="1"/>
        <end position="22"/>
    </location>
</feature>
<evidence type="ECO:0000256" key="1">
    <source>
        <dbReference type="SAM" id="MobiDB-lite"/>
    </source>
</evidence>
<reference evidence="2 3" key="1">
    <citation type="submission" date="2017-09" db="EMBL/GenBank/DDBJ databases">
        <title>Large-scale bioinformatics analysis of Bacillus genomes uncovers conserved roles of natural products in bacterial physiology.</title>
        <authorList>
            <consortium name="Agbiome Team Llc"/>
            <person name="Bleich R.M."/>
            <person name="Grubbs K.J."/>
            <person name="Santa Maria K.C."/>
            <person name="Allen S.E."/>
            <person name="Farag S."/>
            <person name="Shank E.A."/>
            <person name="Bowers A."/>
        </authorList>
    </citation>
    <scope>NUCLEOTIDE SEQUENCE [LARGE SCALE GENOMIC DNA]</scope>
    <source>
        <strain evidence="2 3">AFS094940</strain>
    </source>
</reference>
<evidence type="ECO:0000313" key="3">
    <source>
        <dbReference type="Proteomes" id="UP000220127"/>
    </source>
</evidence>
<evidence type="ECO:0000313" key="2">
    <source>
        <dbReference type="EMBL" id="PED11821.1"/>
    </source>
</evidence>
<comment type="caution">
    <text evidence="2">The sequence shown here is derived from an EMBL/GenBank/DDBJ whole genome shotgun (WGS) entry which is preliminary data.</text>
</comment>
<dbReference type="Pfam" id="PF10899">
    <property type="entry name" value="AbiGi"/>
    <property type="match status" value="1"/>
</dbReference>
<accession>A0A9X6TVY9</accession>
<proteinExistence type="predicted"/>
<dbReference type="InterPro" id="IPR021223">
    <property type="entry name" value="AbiGi"/>
</dbReference>
<feature type="compositionally biased region" description="Polar residues" evidence="1">
    <location>
        <begin position="1"/>
        <end position="14"/>
    </location>
</feature>
<gene>
    <name evidence="2" type="ORF">CON01_25145</name>
</gene>
<organism evidence="2 3">
    <name type="scientific">Bacillus thuringiensis</name>
    <dbReference type="NCBI Taxonomy" id="1428"/>
    <lineage>
        <taxon>Bacteria</taxon>
        <taxon>Bacillati</taxon>
        <taxon>Bacillota</taxon>
        <taxon>Bacilli</taxon>
        <taxon>Bacillales</taxon>
        <taxon>Bacillaceae</taxon>
        <taxon>Bacillus</taxon>
        <taxon>Bacillus cereus group</taxon>
    </lineage>
</organism>
<name>A0A9X6TVY9_BACTU</name>